<dbReference type="InterPro" id="IPR036291">
    <property type="entry name" value="NAD(P)-bd_dom_sf"/>
</dbReference>
<reference evidence="4" key="1">
    <citation type="submission" date="2020-11" db="EMBL/GenBank/DDBJ databases">
        <title>Bacterial whole genome sequence for Caenimonas sp. DR4.4.</title>
        <authorList>
            <person name="Le V."/>
            <person name="Ko S.-R."/>
            <person name="Ahn C.-Y."/>
            <person name="Oh H.-M."/>
        </authorList>
    </citation>
    <scope>NUCLEOTIDE SEQUENCE</scope>
    <source>
        <strain evidence="4">DR4.4</strain>
    </source>
</reference>
<evidence type="ECO:0000313" key="4">
    <source>
        <dbReference type="EMBL" id="MBG9387990.1"/>
    </source>
</evidence>
<name>A0A931H3V4_9BURK</name>
<dbReference type="GO" id="GO:0016491">
    <property type="term" value="F:oxidoreductase activity"/>
    <property type="evidence" value="ECO:0007669"/>
    <property type="project" value="UniProtKB-KW"/>
</dbReference>
<dbReference type="Pfam" id="PF02826">
    <property type="entry name" value="2-Hacid_dh_C"/>
    <property type="match status" value="1"/>
</dbReference>
<organism evidence="4 5">
    <name type="scientific">Caenimonas aquaedulcis</name>
    <dbReference type="NCBI Taxonomy" id="2793270"/>
    <lineage>
        <taxon>Bacteria</taxon>
        <taxon>Pseudomonadati</taxon>
        <taxon>Pseudomonadota</taxon>
        <taxon>Betaproteobacteria</taxon>
        <taxon>Burkholderiales</taxon>
        <taxon>Comamonadaceae</taxon>
        <taxon>Caenimonas</taxon>
    </lineage>
</organism>
<dbReference type="Gene3D" id="3.40.50.720">
    <property type="entry name" value="NAD(P)-binding Rossmann-like Domain"/>
    <property type="match status" value="2"/>
</dbReference>
<dbReference type="PANTHER" id="PTHR43333">
    <property type="entry name" value="2-HACID_DH_C DOMAIN-CONTAINING PROTEIN"/>
    <property type="match status" value="1"/>
</dbReference>
<keyword evidence="5" id="KW-1185">Reference proteome</keyword>
<comment type="caution">
    <text evidence="4">The sequence shown here is derived from an EMBL/GenBank/DDBJ whole genome shotgun (WGS) entry which is preliminary data.</text>
</comment>
<dbReference type="PANTHER" id="PTHR43333:SF1">
    <property type="entry name" value="D-ISOMER SPECIFIC 2-HYDROXYACID DEHYDROGENASE NAD-BINDING DOMAIN-CONTAINING PROTEIN"/>
    <property type="match status" value="1"/>
</dbReference>
<evidence type="ECO:0000256" key="1">
    <source>
        <dbReference type="ARBA" id="ARBA00023002"/>
    </source>
</evidence>
<dbReference type="CDD" id="cd12164">
    <property type="entry name" value="GDH_like_2"/>
    <property type="match status" value="1"/>
</dbReference>
<accession>A0A931H3V4</accession>
<dbReference type="SUPFAM" id="SSF51735">
    <property type="entry name" value="NAD(P)-binding Rossmann-fold domains"/>
    <property type="match status" value="1"/>
</dbReference>
<dbReference type="GO" id="GO:0051287">
    <property type="term" value="F:NAD binding"/>
    <property type="evidence" value="ECO:0007669"/>
    <property type="project" value="InterPro"/>
</dbReference>
<dbReference type="Proteomes" id="UP000651050">
    <property type="component" value="Unassembled WGS sequence"/>
</dbReference>
<dbReference type="InterPro" id="IPR006140">
    <property type="entry name" value="D-isomer_DH_NAD-bd"/>
</dbReference>
<dbReference type="EMBL" id="JADWYS010000001">
    <property type="protein sequence ID" value="MBG9387990.1"/>
    <property type="molecule type" value="Genomic_DNA"/>
</dbReference>
<evidence type="ECO:0000313" key="5">
    <source>
        <dbReference type="Proteomes" id="UP000651050"/>
    </source>
</evidence>
<proteinExistence type="predicted"/>
<evidence type="ECO:0000256" key="2">
    <source>
        <dbReference type="ARBA" id="ARBA00023027"/>
    </source>
</evidence>
<feature type="domain" description="D-isomer specific 2-hydroxyacid dehydrogenase NAD-binding" evidence="3">
    <location>
        <begin position="103"/>
        <end position="274"/>
    </location>
</feature>
<gene>
    <name evidence="4" type="ORF">I5803_08160</name>
</gene>
<dbReference type="SUPFAM" id="SSF52283">
    <property type="entry name" value="Formate/glycerate dehydrogenase catalytic domain-like"/>
    <property type="match status" value="1"/>
</dbReference>
<dbReference type="AlphaFoldDB" id="A0A931H3V4"/>
<protein>
    <submittedName>
        <fullName evidence="4">Glyoxylate/hydroxypyruvate reductase A</fullName>
    </submittedName>
</protein>
<sequence>MPAFVYKSDPVRGQQWARLFAERAPDIEFRQWPDTGDPADVRYMAAWTPPPRLHEVFPNLEILFTTGAGIDHLDLSAIPDSVPLVRMIDPAFAEGMAQYVLHAVLDVHRDCFDYAEQQARGVWLPRPIRSASQVRVGVLGMGNLAKASLHRLVQLGYACAAWSRSAHRMEGVECFAGAQAMRAFLARTEVLVCLLPLTDDTRGLLGEELLSQLPRGASLVQVARGAHLDHGALMRLLASGHLSSARLDVTDPEPLPAGHPLWRHPRVRITPHIATAARPEVAVDAVLENIRRHHDGQPMHGLVDRKRGY</sequence>
<keyword evidence="2" id="KW-0520">NAD</keyword>
<keyword evidence="1" id="KW-0560">Oxidoreductase</keyword>
<evidence type="ECO:0000259" key="3">
    <source>
        <dbReference type="Pfam" id="PF02826"/>
    </source>
</evidence>